<dbReference type="GO" id="GO:0003743">
    <property type="term" value="F:translation initiation factor activity"/>
    <property type="evidence" value="ECO:0007669"/>
    <property type="project" value="UniProtKB-KW"/>
</dbReference>
<dbReference type="Gene3D" id="2.40.30.10">
    <property type="entry name" value="Translation factors"/>
    <property type="match status" value="2"/>
</dbReference>
<dbReference type="InterPro" id="IPR036925">
    <property type="entry name" value="TIF_IF2_dom3_sf"/>
</dbReference>
<dbReference type="InterPro" id="IPR044145">
    <property type="entry name" value="IF2_II"/>
</dbReference>
<evidence type="ECO:0000256" key="2">
    <source>
        <dbReference type="ARBA" id="ARBA00022540"/>
    </source>
</evidence>
<dbReference type="InterPro" id="IPR006847">
    <property type="entry name" value="IF2_N"/>
</dbReference>
<dbReference type="InterPro" id="IPR009000">
    <property type="entry name" value="Transl_B-barrel_sf"/>
</dbReference>
<evidence type="ECO:0000313" key="9">
    <source>
        <dbReference type="EMBL" id="ARW66631.1"/>
    </source>
</evidence>
<dbReference type="InterPro" id="IPR000795">
    <property type="entry name" value="T_Tr_GTP-bd_dom"/>
</dbReference>
<geneLocation type="chloroplast" evidence="9"/>
<dbReference type="InterPro" id="IPR015760">
    <property type="entry name" value="TIF_IF2"/>
</dbReference>
<dbReference type="InterPro" id="IPR000178">
    <property type="entry name" value="TF_IF2_bacterial-like"/>
</dbReference>
<dbReference type="SUPFAM" id="SSF50447">
    <property type="entry name" value="Translation proteins"/>
    <property type="match status" value="2"/>
</dbReference>
<dbReference type="FunFam" id="3.40.50.300:FF:000019">
    <property type="entry name" value="Translation initiation factor IF-2"/>
    <property type="match status" value="1"/>
</dbReference>
<dbReference type="PANTHER" id="PTHR43381">
    <property type="entry name" value="TRANSLATION INITIATION FACTOR IF-2-RELATED"/>
    <property type="match status" value="1"/>
</dbReference>
<dbReference type="RefSeq" id="YP_009397445.1">
    <property type="nucleotide sequence ID" value="NC_035287.1"/>
</dbReference>
<dbReference type="Pfam" id="PF11987">
    <property type="entry name" value="IF-2"/>
    <property type="match status" value="1"/>
</dbReference>
<dbReference type="Pfam" id="PF04760">
    <property type="entry name" value="IF2_N"/>
    <property type="match status" value="1"/>
</dbReference>
<dbReference type="FunFam" id="2.40.30.10:FF:000008">
    <property type="entry name" value="Translation initiation factor IF-2"/>
    <property type="match status" value="1"/>
</dbReference>
<dbReference type="NCBIfam" id="TIGR00487">
    <property type="entry name" value="IF-2"/>
    <property type="match status" value="1"/>
</dbReference>
<keyword evidence="2 9" id="KW-0396">Initiation factor</keyword>
<sequence>MIYTSFISYSISKFASLVLRDYFYLSDIYADNILELRSPKLINYTEIKSFNSSSGLPNINNVVNDTISPKQNKFEKKYKSSYSQDIVEIKKNKNKLSKKNRKTSNDALPGEIFIESQDELFNQDSLGLSLVKTNKLSKIKKKDKNKSGYFGNNQQVTNPLNTKNFVDQTDFVNNNNIVIDLPLSVQELSNKLNIPEAEIITYLFLQKGMSITINEVIDISTAKEVALSYNFNILKKEVTYQPNLVNNTYISDTSYVSRRAPIITVLGHVDHGKTTLLDSILKTNFVQKEYGGITQSISGYEIDYNYNSNVYKLVFLDTPGHKAFKSMRIRGAKVTDIALLVVAADDGLKPQTIEAIKYIIEMNLSYIVVINKIDKQEKNITRIKEDLANYKVISEDWGGDVIFIEISALTGQNIDFLLSKICLLSDTQDLFSNPNQLACGFILESYLNRQQGSVANILIQNGTLNLGDVIVSSNIYGKVKSIMDTDGNKLHSSSASSIVQILGFSVIPQAGKFFEVVQSEKEAKKYCLNHIDNDNYSLKLLNNRVNISTNSNVKQFKLIIKADTQGSLEAITNLFAQIPQTKVQIYVISANFNIISNTDIELALATGSSIITFNLNINAQMINLIKKNNIVCHNFNVIYDLLDYVKSCMLNLIEPEYDRNFIGRAIVQTVFNMNKGSVAGCIVNEGKLKKMCYIHVHRNNLLVYEGLLISLKRLKDDVEEVLSINECGLMCDYSFWEKLDVINAYELVQKSKSL</sequence>
<dbReference type="Pfam" id="PF22042">
    <property type="entry name" value="EF-G_D2"/>
    <property type="match status" value="1"/>
</dbReference>
<organism evidence="9">
    <name type="scientific">Dasyclonium flaccidum</name>
    <dbReference type="NCBI Taxonomy" id="2007274"/>
    <lineage>
        <taxon>Eukaryota</taxon>
        <taxon>Rhodophyta</taxon>
        <taxon>Florideophyceae</taxon>
        <taxon>Rhodymeniophycidae</taxon>
        <taxon>Ceramiales</taxon>
        <taxon>Rhodomelaceae</taxon>
        <taxon>Polyzonieae</taxon>
        <taxon>Dasyclonium</taxon>
    </lineage>
</organism>
<dbReference type="InterPro" id="IPR005225">
    <property type="entry name" value="Small_GTP-bd"/>
</dbReference>
<feature type="domain" description="Tr-type G" evidence="8">
    <location>
        <begin position="258"/>
        <end position="429"/>
    </location>
</feature>
<dbReference type="CDD" id="cd03692">
    <property type="entry name" value="mtIF2_IVc"/>
    <property type="match status" value="1"/>
</dbReference>
<dbReference type="SUPFAM" id="SSF52156">
    <property type="entry name" value="Initiation factor IF2/eIF5b, domain 3"/>
    <property type="match status" value="1"/>
</dbReference>
<dbReference type="GO" id="GO:0003924">
    <property type="term" value="F:GTPase activity"/>
    <property type="evidence" value="ECO:0007669"/>
    <property type="project" value="InterPro"/>
</dbReference>
<dbReference type="GeneID" id="33359808"/>
<dbReference type="CDD" id="cd03702">
    <property type="entry name" value="IF2_mtIF2_II"/>
    <property type="match status" value="1"/>
</dbReference>
<evidence type="ECO:0000259" key="8">
    <source>
        <dbReference type="PROSITE" id="PS51722"/>
    </source>
</evidence>
<dbReference type="InterPro" id="IPR053905">
    <property type="entry name" value="EF-G-like_DII"/>
</dbReference>
<keyword evidence="9" id="KW-0150">Chloroplast</keyword>
<evidence type="ECO:0000256" key="1">
    <source>
        <dbReference type="ARBA" id="ARBA00007733"/>
    </source>
</evidence>
<accession>A0A1Z1MLK1</accession>
<evidence type="ECO:0000256" key="6">
    <source>
        <dbReference type="ARBA" id="ARBA00025162"/>
    </source>
</evidence>
<protein>
    <recommendedName>
        <fullName evidence="7">Translation initiation factor IF-2, chloroplastic</fullName>
    </recommendedName>
</protein>
<dbReference type="GO" id="GO:0005829">
    <property type="term" value="C:cytosol"/>
    <property type="evidence" value="ECO:0007669"/>
    <property type="project" value="TreeGrafter"/>
</dbReference>
<gene>
    <name evidence="9" type="primary">infB</name>
</gene>
<evidence type="ECO:0000256" key="7">
    <source>
        <dbReference type="ARBA" id="ARBA00044105"/>
    </source>
</evidence>
<keyword evidence="5" id="KW-0342">GTP-binding</keyword>
<dbReference type="PANTHER" id="PTHR43381:SF5">
    <property type="entry name" value="TR-TYPE G DOMAIN-CONTAINING PROTEIN"/>
    <property type="match status" value="1"/>
</dbReference>
<name>A0A1Z1MLK1_9FLOR</name>
<dbReference type="InterPro" id="IPR023115">
    <property type="entry name" value="TIF_IF2_dom3"/>
</dbReference>
<dbReference type="PRINTS" id="PR00315">
    <property type="entry name" value="ELONGATNFCT"/>
</dbReference>
<reference evidence="9" key="1">
    <citation type="journal article" date="2017" name="J. Phycol.">
        <title>Analysis of chloroplast genomes and a supermatrix inform reclassification of the Rhodomelaceae (Rhodophyta).</title>
        <authorList>
            <person name="Diaz-Tapia P."/>
            <person name="Maggs C.A."/>
            <person name="West J.A."/>
            <person name="Verbruggen H."/>
        </authorList>
    </citation>
    <scope>NUCLEOTIDE SEQUENCE</scope>
    <source>
        <strain evidence="9">PD1087</strain>
    </source>
</reference>
<dbReference type="FunFam" id="3.40.50.10050:FF:000001">
    <property type="entry name" value="Translation initiation factor IF-2"/>
    <property type="match status" value="1"/>
</dbReference>
<dbReference type="CDD" id="cd01887">
    <property type="entry name" value="IF2_eIF5B"/>
    <property type="match status" value="1"/>
</dbReference>
<dbReference type="NCBIfam" id="TIGR00231">
    <property type="entry name" value="small_GTP"/>
    <property type="match status" value="1"/>
</dbReference>
<keyword evidence="4" id="KW-0648">Protein biosynthesis</keyword>
<comment type="similarity">
    <text evidence="1">Belongs to the TRAFAC class translation factor GTPase superfamily. Classic translation factor GTPase family. IF-2 subfamily.</text>
</comment>
<keyword evidence="9" id="KW-0934">Plastid</keyword>
<dbReference type="EMBL" id="MF101443">
    <property type="protein sequence ID" value="ARW66631.1"/>
    <property type="molecule type" value="Genomic_DNA"/>
</dbReference>
<dbReference type="InterPro" id="IPR027417">
    <property type="entry name" value="P-loop_NTPase"/>
</dbReference>
<proteinExistence type="inferred from homology"/>
<evidence type="ECO:0000256" key="3">
    <source>
        <dbReference type="ARBA" id="ARBA00022741"/>
    </source>
</evidence>
<keyword evidence="3" id="KW-0547">Nucleotide-binding</keyword>
<dbReference type="AlphaFoldDB" id="A0A1Z1MLK1"/>
<dbReference type="Gene3D" id="3.40.50.10050">
    <property type="entry name" value="Translation initiation factor IF- 2, domain 3"/>
    <property type="match status" value="1"/>
</dbReference>
<comment type="function">
    <text evidence="6">One of the essential components for the initiation of protein synthesis. Protects formylmethionyl-tRNA from spontaneous hydrolysis and promotes its binding to the 30S ribosomal subunits. Also involved in the hydrolysis of GTP during the formation of the 70S ribosomal complex.</text>
</comment>
<evidence type="ECO:0000256" key="4">
    <source>
        <dbReference type="ARBA" id="ARBA00022917"/>
    </source>
</evidence>
<dbReference type="SUPFAM" id="SSF52540">
    <property type="entry name" value="P-loop containing nucleoside triphosphate hydrolases"/>
    <property type="match status" value="1"/>
</dbReference>
<dbReference type="PROSITE" id="PS51722">
    <property type="entry name" value="G_TR_2"/>
    <property type="match status" value="1"/>
</dbReference>
<dbReference type="Pfam" id="PF00009">
    <property type="entry name" value="GTP_EFTU"/>
    <property type="match status" value="1"/>
</dbReference>
<dbReference type="GO" id="GO:0005525">
    <property type="term" value="F:GTP binding"/>
    <property type="evidence" value="ECO:0007669"/>
    <property type="project" value="UniProtKB-KW"/>
</dbReference>
<evidence type="ECO:0000256" key="5">
    <source>
        <dbReference type="ARBA" id="ARBA00023134"/>
    </source>
</evidence>
<dbReference type="Gene3D" id="3.40.50.300">
    <property type="entry name" value="P-loop containing nucleotide triphosphate hydrolases"/>
    <property type="match status" value="1"/>
</dbReference>